<evidence type="ECO:0000256" key="1">
    <source>
        <dbReference type="SAM" id="MobiDB-lite"/>
    </source>
</evidence>
<organism evidence="2 3">
    <name type="scientific">Hermetia illucens</name>
    <name type="common">Black soldier fly</name>
    <dbReference type="NCBI Taxonomy" id="343691"/>
    <lineage>
        <taxon>Eukaryota</taxon>
        <taxon>Metazoa</taxon>
        <taxon>Ecdysozoa</taxon>
        <taxon>Arthropoda</taxon>
        <taxon>Hexapoda</taxon>
        <taxon>Insecta</taxon>
        <taxon>Pterygota</taxon>
        <taxon>Neoptera</taxon>
        <taxon>Endopterygota</taxon>
        <taxon>Diptera</taxon>
        <taxon>Brachycera</taxon>
        <taxon>Stratiomyomorpha</taxon>
        <taxon>Stratiomyidae</taxon>
        <taxon>Hermetiinae</taxon>
        <taxon>Hermetia</taxon>
    </lineage>
</organism>
<feature type="region of interest" description="Disordered" evidence="1">
    <location>
        <begin position="16"/>
        <end position="116"/>
    </location>
</feature>
<keyword evidence="3" id="KW-1185">Reference proteome</keyword>
<gene>
    <name evidence="2" type="ORF">HERILL_LOCUS12910</name>
</gene>
<feature type="compositionally biased region" description="Polar residues" evidence="1">
    <location>
        <begin position="81"/>
        <end position="97"/>
    </location>
</feature>
<dbReference type="EMBL" id="LR899013">
    <property type="protein sequence ID" value="CAD7090429.1"/>
    <property type="molecule type" value="Genomic_DNA"/>
</dbReference>
<accession>A0A7R8YYF2</accession>
<evidence type="ECO:0000313" key="3">
    <source>
        <dbReference type="Proteomes" id="UP000594454"/>
    </source>
</evidence>
<feature type="compositionally biased region" description="Basic and acidic residues" evidence="1">
    <location>
        <begin position="21"/>
        <end position="32"/>
    </location>
</feature>
<dbReference type="Proteomes" id="UP000594454">
    <property type="component" value="Chromosome 5"/>
</dbReference>
<sequence>MPRHRKQAKLFLDIMQSTDSDESHSGMDEKRPCMPRGGINMPEEVQAECHNSDTLDGIPELPADEDDEDASSSANIINVEPHSQSTSTTGFIQSSSYPPQPTPGPSGYQAFAQSSQRPDVRQNFMVSAGIYDVFSHSEGDKNFKFL</sequence>
<reference evidence="2 3" key="1">
    <citation type="submission" date="2020-11" db="EMBL/GenBank/DDBJ databases">
        <authorList>
            <person name="Wallbank WR R."/>
            <person name="Pardo Diaz C."/>
            <person name="Kozak K."/>
            <person name="Martin S."/>
            <person name="Jiggins C."/>
            <person name="Moest M."/>
            <person name="Warren A I."/>
            <person name="Generalovic N T."/>
            <person name="Byers J.R.P. K."/>
            <person name="Montejo-Kovacevich G."/>
            <person name="Yen C E."/>
        </authorList>
    </citation>
    <scope>NUCLEOTIDE SEQUENCE [LARGE SCALE GENOMIC DNA]</scope>
</reference>
<protein>
    <submittedName>
        <fullName evidence="2">Uncharacterized protein</fullName>
    </submittedName>
</protein>
<dbReference type="AlphaFoldDB" id="A0A7R8YYF2"/>
<dbReference type="InParanoid" id="A0A7R8YYF2"/>
<evidence type="ECO:0000313" key="2">
    <source>
        <dbReference type="EMBL" id="CAD7090429.1"/>
    </source>
</evidence>
<proteinExistence type="predicted"/>
<name>A0A7R8YYF2_HERIL</name>